<sequence length="246" mass="27912">MSLGVKVCGCAGCDRPIHQLSVPCLDCIDTPDEIFDRRSNFAYCSIQNLFDDQIIHKPMCNKTRLWRTLIRVGAICNMFFMCREMILSYILIVSTYTDSGSDEALTLDPGSMQYGHVVKTHRHADYVSKYEREGHEDYHGFGSVYREVLDSAAAGDLDCVSLTVRQLNEAVWKATMSLGGRGRLYDMSHHDFVREKDMIGRRVRDALARFRVDVNQLLIDALVAEEDAPGHIAMTKVMENYLSEIT</sequence>
<gene>
    <name evidence="1" type="ORF">M421DRAFT_9960</name>
</gene>
<evidence type="ECO:0000313" key="1">
    <source>
        <dbReference type="EMBL" id="KAF1923053.1"/>
    </source>
</evidence>
<evidence type="ECO:0000313" key="2">
    <source>
        <dbReference type="Proteomes" id="UP000800082"/>
    </source>
</evidence>
<dbReference type="Proteomes" id="UP000800082">
    <property type="component" value="Unassembled WGS sequence"/>
</dbReference>
<keyword evidence="2" id="KW-1185">Reference proteome</keyword>
<protein>
    <submittedName>
        <fullName evidence="1">Uncharacterized protein</fullName>
    </submittedName>
</protein>
<reference evidence="1" key="1">
    <citation type="journal article" date="2020" name="Stud. Mycol.">
        <title>101 Dothideomycetes genomes: a test case for predicting lifestyles and emergence of pathogens.</title>
        <authorList>
            <person name="Haridas S."/>
            <person name="Albert R."/>
            <person name="Binder M."/>
            <person name="Bloem J."/>
            <person name="Labutti K."/>
            <person name="Salamov A."/>
            <person name="Andreopoulos B."/>
            <person name="Baker S."/>
            <person name="Barry K."/>
            <person name="Bills G."/>
            <person name="Bluhm B."/>
            <person name="Cannon C."/>
            <person name="Castanera R."/>
            <person name="Culley D."/>
            <person name="Daum C."/>
            <person name="Ezra D."/>
            <person name="Gonzalez J."/>
            <person name="Henrissat B."/>
            <person name="Kuo A."/>
            <person name="Liang C."/>
            <person name="Lipzen A."/>
            <person name="Lutzoni F."/>
            <person name="Magnuson J."/>
            <person name="Mondo S."/>
            <person name="Nolan M."/>
            <person name="Ohm R."/>
            <person name="Pangilinan J."/>
            <person name="Park H.-J."/>
            <person name="Ramirez L."/>
            <person name="Alfaro M."/>
            <person name="Sun H."/>
            <person name="Tritt A."/>
            <person name="Yoshinaga Y."/>
            <person name="Zwiers L.-H."/>
            <person name="Turgeon B."/>
            <person name="Goodwin S."/>
            <person name="Spatafora J."/>
            <person name="Crous P."/>
            <person name="Grigoriev I."/>
        </authorList>
    </citation>
    <scope>NUCLEOTIDE SEQUENCE</scope>
    <source>
        <strain evidence="1">CBS 183.55</strain>
    </source>
</reference>
<name>A0A6A5R650_9PLEO</name>
<dbReference type="OrthoDB" id="3798716at2759"/>
<organism evidence="1 2">
    <name type="scientific">Didymella exigua CBS 183.55</name>
    <dbReference type="NCBI Taxonomy" id="1150837"/>
    <lineage>
        <taxon>Eukaryota</taxon>
        <taxon>Fungi</taxon>
        <taxon>Dikarya</taxon>
        <taxon>Ascomycota</taxon>
        <taxon>Pezizomycotina</taxon>
        <taxon>Dothideomycetes</taxon>
        <taxon>Pleosporomycetidae</taxon>
        <taxon>Pleosporales</taxon>
        <taxon>Pleosporineae</taxon>
        <taxon>Didymellaceae</taxon>
        <taxon>Didymella</taxon>
    </lineage>
</organism>
<dbReference type="GeneID" id="54356440"/>
<accession>A0A6A5R650</accession>
<proteinExistence type="predicted"/>
<dbReference type="AlphaFoldDB" id="A0A6A5R650"/>
<dbReference type="EMBL" id="ML979010">
    <property type="protein sequence ID" value="KAF1923053.1"/>
    <property type="molecule type" value="Genomic_DNA"/>
</dbReference>
<dbReference type="RefSeq" id="XP_033443306.1">
    <property type="nucleotide sequence ID" value="XM_033598773.1"/>
</dbReference>